<dbReference type="GeneID" id="28990065"/>
<dbReference type="GO" id="GO:0006635">
    <property type="term" value="P:fatty acid beta-oxidation"/>
    <property type="evidence" value="ECO:0007669"/>
    <property type="project" value="UniProtKB-UniPathway"/>
</dbReference>
<dbReference type="STRING" id="763407.A0A162NFD0"/>
<evidence type="ECO:0000256" key="5">
    <source>
        <dbReference type="ARBA" id="ARBA00022990"/>
    </source>
</evidence>
<evidence type="ECO:0008006" key="11">
    <source>
        <dbReference type="Google" id="ProtNLM"/>
    </source>
</evidence>
<dbReference type="FunFam" id="3.90.226.10:FF:000024">
    <property type="entry name" value="Delta3,5-delta2,4-dienoyl-CoA isomerase"/>
    <property type="match status" value="1"/>
</dbReference>
<keyword evidence="10" id="KW-1185">Reference proteome</keyword>
<dbReference type="InterPro" id="IPR029045">
    <property type="entry name" value="ClpP/crotonase-like_dom_sf"/>
</dbReference>
<dbReference type="GO" id="GO:0005777">
    <property type="term" value="C:peroxisome"/>
    <property type="evidence" value="ECO:0007669"/>
    <property type="project" value="UniProtKB-SubCell"/>
</dbReference>
<dbReference type="Proteomes" id="UP000077315">
    <property type="component" value="Unassembled WGS sequence"/>
</dbReference>
<evidence type="ECO:0000256" key="4">
    <source>
        <dbReference type="ARBA" id="ARBA00022832"/>
    </source>
</evidence>
<dbReference type="PANTHER" id="PTHR43149:SF1">
    <property type="entry name" value="DELTA(3,5)-DELTA(2,4)-DIENOYL-COA ISOMERASE, MITOCHONDRIAL"/>
    <property type="match status" value="1"/>
</dbReference>
<dbReference type="EMBL" id="KV440993">
    <property type="protein sequence ID" value="OAD69064.1"/>
    <property type="molecule type" value="Genomic_DNA"/>
</dbReference>
<sequence length="278" mass="30440">MPDATKYEFETIKVDIIDGNIAHVQLNRPKSLNAFNDCLVKEVRSVFELLAVDQNIRAVVVSGSGRMFTAGLDLAENSLKKLVSDSDGARIAYNNRAHIRDFQASFTAIENCEKPVIAAIHNGCFGAGVDMTTACDIRYCTKDAYFCVKEVDVGLAADVGSLQRLPKVIGNNSLVRELCFTGRNLYAPEALECGLVNKVLETKEEVLNEALKTARLIATKSPVAITGTKHLLNFSRDHTVAESLAYTVTWNSAMLNTEDITKAVESYVTKKPAVFSKL</sequence>
<comment type="pathway">
    <text evidence="2">Lipid metabolism; fatty acid beta-oxidation.</text>
</comment>
<evidence type="ECO:0000313" key="9">
    <source>
        <dbReference type="EMBL" id="OAD69064.1"/>
    </source>
</evidence>
<dbReference type="GO" id="GO:0005739">
    <property type="term" value="C:mitochondrion"/>
    <property type="evidence" value="ECO:0007669"/>
    <property type="project" value="TreeGrafter"/>
</dbReference>
<evidence type="ECO:0000256" key="1">
    <source>
        <dbReference type="ARBA" id="ARBA00004275"/>
    </source>
</evidence>
<dbReference type="Gene3D" id="1.10.12.10">
    <property type="entry name" value="Lyase 2-enoyl-coa Hydratase, Chain A, domain 2"/>
    <property type="match status" value="1"/>
</dbReference>
<protein>
    <recommendedName>
        <fullName evidence="11">Enoyl-CoA hydratase</fullName>
    </recommendedName>
</protein>
<dbReference type="VEuPathDB" id="FungiDB:PHYBLDRAFT_127395"/>
<accession>A0A162NFD0</accession>
<proteinExistence type="inferred from homology"/>
<keyword evidence="7" id="KW-0576">Peroxisome</keyword>
<dbReference type="OrthoDB" id="14970at2759"/>
<dbReference type="SUPFAM" id="SSF52096">
    <property type="entry name" value="ClpP/crotonase"/>
    <property type="match status" value="1"/>
</dbReference>
<evidence type="ECO:0000256" key="3">
    <source>
        <dbReference type="ARBA" id="ARBA00005254"/>
    </source>
</evidence>
<dbReference type="UniPathway" id="UPA00659"/>
<comment type="subcellular location">
    <subcellularLocation>
        <location evidence="1">Peroxisome</location>
    </subcellularLocation>
</comment>
<keyword evidence="5" id="KW-0007">Acetylation</keyword>
<evidence type="ECO:0000256" key="2">
    <source>
        <dbReference type="ARBA" id="ARBA00005005"/>
    </source>
</evidence>
<dbReference type="CDD" id="cd06558">
    <property type="entry name" value="crotonase-like"/>
    <property type="match status" value="1"/>
</dbReference>
<evidence type="ECO:0000256" key="7">
    <source>
        <dbReference type="ARBA" id="ARBA00023140"/>
    </source>
</evidence>
<evidence type="ECO:0000256" key="6">
    <source>
        <dbReference type="ARBA" id="ARBA00023098"/>
    </source>
</evidence>
<dbReference type="InterPro" id="IPR014748">
    <property type="entry name" value="Enoyl-CoA_hydra_C"/>
</dbReference>
<gene>
    <name evidence="9" type="ORF">PHYBLDRAFT_127395</name>
</gene>
<reference evidence="10" key="1">
    <citation type="submission" date="2015-06" db="EMBL/GenBank/DDBJ databases">
        <title>Expansion of signal transduction pathways in fungi by whole-genome duplication.</title>
        <authorList>
            <consortium name="DOE Joint Genome Institute"/>
            <person name="Corrochano L.M."/>
            <person name="Kuo A."/>
            <person name="Marcet-Houben M."/>
            <person name="Polaino S."/>
            <person name="Salamov A."/>
            <person name="Villalobos J.M."/>
            <person name="Alvarez M.I."/>
            <person name="Avalos J."/>
            <person name="Benito E.P."/>
            <person name="Benoit I."/>
            <person name="Burger G."/>
            <person name="Camino L.P."/>
            <person name="Canovas D."/>
            <person name="Cerda-Olmedo E."/>
            <person name="Cheng J.-F."/>
            <person name="Dominguez A."/>
            <person name="Elias M."/>
            <person name="Eslava A.P."/>
            <person name="Glaser F."/>
            <person name="Grimwood J."/>
            <person name="Gutierrez G."/>
            <person name="Heitman J."/>
            <person name="Henrissat B."/>
            <person name="Iturriaga E.A."/>
            <person name="Lang B.F."/>
            <person name="Lavin J.L."/>
            <person name="Lee S."/>
            <person name="Li W."/>
            <person name="Lindquist E."/>
            <person name="Lopez-Garcia S."/>
            <person name="Luque E.M."/>
            <person name="Marcos A.T."/>
            <person name="Martin J."/>
            <person name="McCluskey K."/>
            <person name="Medina H.R."/>
            <person name="Miralles-Duran A."/>
            <person name="Miyazaki A."/>
            <person name="Munoz-Torres E."/>
            <person name="Oguiza J.A."/>
            <person name="Ohm R."/>
            <person name="Olmedo M."/>
            <person name="Orejas M."/>
            <person name="Ortiz-Castellanos L."/>
            <person name="Pisabarro A.G."/>
            <person name="Rodriguez-Romero J."/>
            <person name="Ruiz-Herrera J."/>
            <person name="Ruiz-Vazquez R."/>
            <person name="Sanz C."/>
            <person name="Schackwitz W."/>
            <person name="Schmutz J."/>
            <person name="Shahriari M."/>
            <person name="Shelest E."/>
            <person name="Silva-Franco F."/>
            <person name="Soanes D."/>
            <person name="Syed K."/>
            <person name="Tagua V.G."/>
            <person name="Talbot N.J."/>
            <person name="Thon M."/>
            <person name="De vries R.P."/>
            <person name="Wiebenga A."/>
            <person name="Yadav J.S."/>
            <person name="Braun E.L."/>
            <person name="Baker S."/>
            <person name="Garre V."/>
            <person name="Horwitz B."/>
            <person name="Torres-Martinez S."/>
            <person name="Idnurm A."/>
            <person name="Herrera-Estrella A."/>
            <person name="Gabaldon T."/>
            <person name="Grigoriev I.V."/>
        </authorList>
    </citation>
    <scope>NUCLEOTIDE SEQUENCE [LARGE SCALE GENOMIC DNA]</scope>
    <source>
        <strain evidence="10">NRRL 1555(-)</strain>
    </source>
</reference>
<dbReference type="InterPro" id="IPR001753">
    <property type="entry name" value="Enoyl-CoA_hydra/iso"/>
</dbReference>
<keyword evidence="4" id="KW-0276">Fatty acid metabolism</keyword>
<dbReference type="PANTHER" id="PTHR43149">
    <property type="entry name" value="ENOYL-COA HYDRATASE"/>
    <property type="match status" value="1"/>
</dbReference>
<keyword evidence="8" id="KW-0413">Isomerase</keyword>
<evidence type="ECO:0000313" key="10">
    <source>
        <dbReference type="Proteomes" id="UP000077315"/>
    </source>
</evidence>
<keyword evidence="6" id="KW-0443">Lipid metabolism</keyword>
<dbReference type="InterPro" id="IPR045002">
    <property type="entry name" value="Ech1-like"/>
</dbReference>
<dbReference type="FunFam" id="1.10.12.10:FF:000004">
    <property type="entry name" value="Delta3,5-delta2,4-dienoyl-CoA isomerase"/>
    <property type="match status" value="1"/>
</dbReference>
<evidence type="ECO:0000256" key="8">
    <source>
        <dbReference type="ARBA" id="ARBA00023235"/>
    </source>
</evidence>
<dbReference type="AlphaFoldDB" id="A0A162NFD0"/>
<dbReference type="Pfam" id="PF00378">
    <property type="entry name" value="ECH_1"/>
    <property type="match status" value="1"/>
</dbReference>
<name>A0A162NFD0_PHYB8</name>
<dbReference type="RefSeq" id="XP_018287104.1">
    <property type="nucleotide sequence ID" value="XM_018429159.1"/>
</dbReference>
<organism evidence="9 10">
    <name type="scientific">Phycomyces blakesleeanus (strain ATCC 8743b / DSM 1359 / FGSC 10004 / NBRC 33097 / NRRL 1555)</name>
    <dbReference type="NCBI Taxonomy" id="763407"/>
    <lineage>
        <taxon>Eukaryota</taxon>
        <taxon>Fungi</taxon>
        <taxon>Fungi incertae sedis</taxon>
        <taxon>Mucoromycota</taxon>
        <taxon>Mucoromycotina</taxon>
        <taxon>Mucoromycetes</taxon>
        <taxon>Mucorales</taxon>
        <taxon>Phycomycetaceae</taxon>
        <taxon>Phycomyces</taxon>
    </lineage>
</organism>
<comment type="similarity">
    <text evidence="3">Belongs to the enoyl-CoA hydratase/isomerase family.</text>
</comment>
<dbReference type="InParanoid" id="A0A162NFD0"/>
<dbReference type="Gene3D" id="3.90.226.10">
    <property type="entry name" value="2-enoyl-CoA Hydratase, Chain A, domain 1"/>
    <property type="match status" value="1"/>
</dbReference>
<dbReference type="GO" id="GO:0051750">
    <property type="term" value="F:delta(3,5)-delta(2,4)-dienoyl-CoA isomerase activity"/>
    <property type="evidence" value="ECO:0007669"/>
    <property type="project" value="TreeGrafter"/>
</dbReference>